<feature type="transmembrane region" description="Helical" evidence="1">
    <location>
        <begin position="86"/>
        <end position="108"/>
    </location>
</feature>
<dbReference type="AlphaFoldDB" id="A0A3M7QV56"/>
<dbReference type="EMBL" id="REGN01005023">
    <property type="protein sequence ID" value="RNA15173.1"/>
    <property type="molecule type" value="Genomic_DNA"/>
</dbReference>
<keyword evidence="3" id="KW-1185">Reference proteome</keyword>
<sequence length="112" mass="12435">MFGCAFQSQKSLLISLLVNSICVGSVRVEVSSFELVIKPCLDVLSKVRKVFCILYDLNNVISFLAIVVVCIFDVSNSAMLVITSELLTIPNIFSCVVIKFLIIFHNFIRPSS</sequence>
<comment type="caution">
    <text evidence="2">The sequence shown here is derived from an EMBL/GenBank/DDBJ whole genome shotgun (WGS) entry which is preliminary data.</text>
</comment>
<keyword evidence="1" id="KW-1133">Transmembrane helix</keyword>
<evidence type="ECO:0000256" key="1">
    <source>
        <dbReference type="SAM" id="Phobius"/>
    </source>
</evidence>
<name>A0A3M7QV56_BRAPC</name>
<accession>A0A3M7QV56</accession>
<protein>
    <submittedName>
        <fullName evidence="2">Uncharacterized protein</fullName>
    </submittedName>
</protein>
<keyword evidence="1" id="KW-0472">Membrane</keyword>
<organism evidence="2 3">
    <name type="scientific">Brachionus plicatilis</name>
    <name type="common">Marine rotifer</name>
    <name type="synonym">Brachionus muelleri</name>
    <dbReference type="NCBI Taxonomy" id="10195"/>
    <lineage>
        <taxon>Eukaryota</taxon>
        <taxon>Metazoa</taxon>
        <taxon>Spiralia</taxon>
        <taxon>Gnathifera</taxon>
        <taxon>Rotifera</taxon>
        <taxon>Eurotatoria</taxon>
        <taxon>Monogononta</taxon>
        <taxon>Pseudotrocha</taxon>
        <taxon>Ploima</taxon>
        <taxon>Brachionidae</taxon>
        <taxon>Brachionus</taxon>
    </lineage>
</organism>
<gene>
    <name evidence="2" type="ORF">BpHYR1_001846</name>
</gene>
<dbReference type="Proteomes" id="UP000276133">
    <property type="component" value="Unassembled WGS sequence"/>
</dbReference>
<proteinExistence type="predicted"/>
<evidence type="ECO:0000313" key="2">
    <source>
        <dbReference type="EMBL" id="RNA15173.1"/>
    </source>
</evidence>
<evidence type="ECO:0000313" key="3">
    <source>
        <dbReference type="Proteomes" id="UP000276133"/>
    </source>
</evidence>
<feature type="transmembrane region" description="Helical" evidence="1">
    <location>
        <begin position="50"/>
        <end position="74"/>
    </location>
</feature>
<reference evidence="2 3" key="1">
    <citation type="journal article" date="2018" name="Sci. Rep.">
        <title>Genomic signatures of local adaptation to the degree of environmental predictability in rotifers.</title>
        <authorList>
            <person name="Franch-Gras L."/>
            <person name="Hahn C."/>
            <person name="Garcia-Roger E.M."/>
            <person name="Carmona M.J."/>
            <person name="Serra M."/>
            <person name="Gomez A."/>
        </authorList>
    </citation>
    <scope>NUCLEOTIDE SEQUENCE [LARGE SCALE GENOMIC DNA]</scope>
    <source>
        <strain evidence="2">HYR1</strain>
    </source>
</reference>
<keyword evidence="1" id="KW-0812">Transmembrane</keyword>